<keyword evidence="4" id="KW-0805">Transcription regulation</keyword>
<comment type="cofactor">
    <cofactor evidence="7">
        <name>Zn(2+)</name>
        <dbReference type="ChEBI" id="CHEBI:29105"/>
    </cofactor>
    <text evidence="7">Binds 1 zinc ion per subunit.</text>
</comment>
<accession>A0A1M5HF69</accession>
<feature type="binding site" evidence="7">
    <location>
        <position position="104"/>
    </location>
    <ligand>
        <name>Zn(2+)</name>
        <dbReference type="ChEBI" id="CHEBI:29105"/>
    </ligand>
</feature>
<dbReference type="GO" id="GO:0045892">
    <property type="term" value="P:negative regulation of DNA-templated transcription"/>
    <property type="evidence" value="ECO:0007669"/>
    <property type="project" value="TreeGrafter"/>
</dbReference>
<name>A0A1M5HF69_VIBGA</name>
<dbReference type="RefSeq" id="WP_072963534.1">
    <property type="nucleotide sequence ID" value="NZ_FQUH01000032.1"/>
</dbReference>
<protein>
    <submittedName>
        <fullName evidence="8">Fur family transcriptional regulator, zinc uptake regulator</fullName>
    </submittedName>
</protein>
<evidence type="ECO:0000256" key="1">
    <source>
        <dbReference type="ARBA" id="ARBA00007957"/>
    </source>
</evidence>
<evidence type="ECO:0000256" key="7">
    <source>
        <dbReference type="PIRSR" id="PIRSR602481-1"/>
    </source>
</evidence>
<keyword evidence="5" id="KW-0238">DNA-binding</keyword>
<evidence type="ECO:0000313" key="8">
    <source>
        <dbReference type="EMBL" id="SHG14594.1"/>
    </source>
</evidence>
<organism evidence="8 9">
    <name type="scientific">Vibrio gazogenes DSM 21264 = NBRC 103151</name>
    <dbReference type="NCBI Taxonomy" id="1123492"/>
    <lineage>
        <taxon>Bacteria</taxon>
        <taxon>Pseudomonadati</taxon>
        <taxon>Pseudomonadota</taxon>
        <taxon>Gammaproteobacteria</taxon>
        <taxon>Vibrionales</taxon>
        <taxon>Vibrionaceae</taxon>
        <taxon>Vibrio</taxon>
    </lineage>
</organism>
<dbReference type="InterPro" id="IPR036388">
    <property type="entry name" value="WH-like_DNA-bd_sf"/>
</dbReference>
<keyword evidence="3 7" id="KW-0862">Zinc</keyword>
<comment type="similarity">
    <text evidence="1">Belongs to the Fur family.</text>
</comment>
<dbReference type="InterPro" id="IPR036390">
    <property type="entry name" value="WH_DNA-bd_sf"/>
</dbReference>
<dbReference type="Proteomes" id="UP000184159">
    <property type="component" value="Unassembled WGS sequence"/>
</dbReference>
<keyword evidence="7" id="KW-0479">Metal-binding</keyword>
<dbReference type="Gene3D" id="1.10.10.10">
    <property type="entry name" value="Winged helix-like DNA-binding domain superfamily/Winged helix DNA-binding domain"/>
    <property type="match status" value="1"/>
</dbReference>
<feature type="binding site" evidence="7">
    <location>
        <position position="107"/>
    </location>
    <ligand>
        <name>Zn(2+)</name>
        <dbReference type="ChEBI" id="CHEBI:29105"/>
    </ligand>
</feature>
<dbReference type="SUPFAM" id="SSF46785">
    <property type="entry name" value="Winged helix' DNA-binding domain"/>
    <property type="match status" value="1"/>
</dbReference>
<dbReference type="EMBL" id="FQUH01000032">
    <property type="protein sequence ID" value="SHG14594.1"/>
    <property type="molecule type" value="Genomic_DNA"/>
</dbReference>
<evidence type="ECO:0000256" key="6">
    <source>
        <dbReference type="ARBA" id="ARBA00023163"/>
    </source>
</evidence>
<dbReference type="PANTHER" id="PTHR33202:SF6">
    <property type="entry name" value="ZINC UPTAKE REGULATION PROTEIN"/>
    <property type="match status" value="1"/>
</dbReference>
<reference evidence="9" key="1">
    <citation type="submission" date="2016-11" db="EMBL/GenBank/DDBJ databases">
        <authorList>
            <person name="Varghese N."/>
            <person name="Submissions S."/>
        </authorList>
    </citation>
    <scope>NUCLEOTIDE SEQUENCE [LARGE SCALE GENOMIC DNA]</scope>
    <source>
        <strain evidence="9">DSM 21264</strain>
    </source>
</reference>
<dbReference type="Gene3D" id="3.30.1490.190">
    <property type="match status" value="1"/>
</dbReference>
<dbReference type="AlphaFoldDB" id="A0A1M5HF69"/>
<evidence type="ECO:0000313" key="9">
    <source>
        <dbReference type="Proteomes" id="UP000184159"/>
    </source>
</evidence>
<gene>
    <name evidence="8" type="ORF">SAMN02745781_04083</name>
</gene>
<evidence type="ECO:0000256" key="5">
    <source>
        <dbReference type="ARBA" id="ARBA00023125"/>
    </source>
</evidence>
<dbReference type="GO" id="GO:0008270">
    <property type="term" value="F:zinc ion binding"/>
    <property type="evidence" value="ECO:0007669"/>
    <property type="project" value="TreeGrafter"/>
</dbReference>
<sequence>MRNTDAIMAQAEKICLTRGKHLTAKRKLVLHALLHANKPLSAYEIVDYCHQYFAQNIQAMSVYRILDFLEGEHFAHKLNMSNKFIVCSHIRCNQDHGCPQFLICSECGKVSELTIEPKVISSIRTDARQAGFTVMSPQFEISCVCDECAEKLLSNARGC</sequence>
<evidence type="ECO:0000256" key="3">
    <source>
        <dbReference type="ARBA" id="ARBA00022833"/>
    </source>
</evidence>
<dbReference type="GO" id="GO:0003700">
    <property type="term" value="F:DNA-binding transcription factor activity"/>
    <property type="evidence" value="ECO:0007669"/>
    <property type="project" value="InterPro"/>
</dbReference>
<feature type="binding site" evidence="7">
    <location>
        <position position="145"/>
    </location>
    <ligand>
        <name>Zn(2+)</name>
        <dbReference type="ChEBI" id="CHEBI:29105"/>
    </ligand>
</feature>
<keyword evidence="6" id="KW-0804">Transcription</keyword>
<dbReference type="GO" id="GO:0000976">
    <property type="term" value="F:transcription cis-regulatory region binding"/>
    <property type="evidence" value="ECO:0007669"/>
    <property type="project" value="TreeGrafter"/>
</dbReference>
<keyword evidence="9" id="KW-1185">Reference proteome</keyword>
<evidence type="ECO:0000256" key="2">
    <source>
        <dbReference type="ARBA" id="ARBA00022491"/>
    </source>
</evidence>
<dbReference type="GO" id="GO:0005829">
    <property type="term" value="C:cytosol"/>
    <property type="evidence" value="ECO:0007669"/>
    <property type="project" value="TreeGrafter"/>
</dbReference>
<dbReference type="PANTHER" id="PTHR33202">
    <property type="entry name" value="ZINC UPTAKE REGULATION PROTEIN"/>
    <property type="match status" value="1"/>
</dbReference>
<dbReference type="Pfam" id="PF01475">
    <property type="entry name" value="FUR"/>
    <property type="match status" value="1"/>
</dbReference>
<dbReference type="InterPro" id="IPR002481">
    <property type="entry name" value="FUR"/>
</dbReference>
<dbReference type="GO" id="GO:1900376">
    <property type="term" value="P:regulation of secondary metabolite biosynthetic process"/>
    <property type="evidence" value="ECO:0007669"/>
    <property type="project" value="TreeGrafter"/>
</dbReference>
<evidence type="ECO:0000256" key="4">
    <source>
        <dbReference type="ARBA" id="ARBA00023015"/>
    </source>
</evidence>
<dbReference type="InterPro" id="IPR043135">
    <property type="entry name" value="Fur_C"/>
</dbReference>
<feature type="binding site" evidence="7">
    <location>
        <position position="148"/>
    </location>
    <ligand>
        <name>Zn(2+)</name>
        <dbReference type="ChEBI" id="CHEBI:29105"/>
    </ligand>
</feature>
<keyword evidence="2" id="KW-0678">Repressor</keyword>
<proteinExistence type="inferred from homology"/>